<accession>A0A8S1Q7E0</accession>
<evidence type="ECO:0000313" key="4">
    <source>
        <dbReference type="Proteomes" id="UP000688137"/>
    </source>
</evidence>
<sequence>MQCDNLKISDNFFEKYPDRVPILLQISDRSRMQFQDGTKIKKYLISKSDHFYHFLQIIRETLHVQQHESLYLFINNSGMIKAESQVDEIYNKFKSSDGFMRVQLTEYPSFGQA</sequence>
<dbReference type="EMBL" id="CAJJDM010000149">
    <property type="protein sequence ID" value="CAD8110661.1"/>
    <property type="molecule type" value="Genomic_DNA"/>
</dbReference>
<dbReference type="Proteomes" id="UP000688137">
    <property type="component" value="Unassembled WGS sequence"/>
</dbReference>
<evidence type="ECO:0000313" key="3">
    <source>
        <dbReference type="EMBL" id="CAD8110661.1"/>
    </source>
</evidence>
<comment type="similarity">
    <text evidence="2">Belongs to the ATG8 family.</text>
</comment>
<evidence type="ECO:0000256" key="1">
    <source>
        <dbReference type="PIRSR" id="PIRSR604241-50"/>
    </source>
</evidence>
<proteinExistence type="inferred from homology"/>
<dbReference type="Pfam" id="PF02991">
    <property type="entry name" value="ATG8"/>
    <property type="match status" value="1"/>
</dbReference>
<keyword evidence="4" id="KW-1185">Reference proteome</keyword>
<evidence type="ECO:0000256" key="2">
    <source>
        <dbReference type="RuleBase" id="RU004384"/>
    </source>
</evidence>
<comment type="caution">
    <text evidence="3">The sequence shown here is derived from an EMBL/GenBank/DDBJ whole genome shotgun (WGS) entry which is preliminary data.</text>
</comment>
<name>A0A8S1Q7E0_PARPR</name>
<organism evidence="3 4">
    <name type="scientific">Paramecium primaurelia</name>
    <dbReference type="NCBI Taxonomy" id="5886"/>
    <lineage>
        <taxon>Eukaryota</taxon>
        <taxon>Sar</taxon>
        <taxon>Alveolata</taxon>
        <taxon>Ciliophora</taxon>
        <taxon>Intramacronucleata</taxon>
        <taxon>Oligohymenophorea</taxon>
        <taxon>Peniculida</taxon>
        <taxon>Parameciidae</taxon>
        <taxon>Paramecium</taxon>
    </lineage>
</organism>
<dbReference type="PANTHER" id="PTHR10969">
    <property type="entry name" value="MICROTUBULE-ASSOCIATED PROTEINS 1A/1B LIGHT CHAIN 3-RELATED"/>
    <property type="match status" value="1"/>
</dbReference>
<keyword evidence="1" id="KW-0449">Lipoprotein</keyword>
<dbReference type="InterPro" id="IPR004241">
    <property type="entry name" value="Atg8-like"/>
</dbReference>
<dbReference type="OMA" id="ETLHVQQ"/>
<dbReference type="AlphaFoldDB" id="A0A8S1Q7E0"/>
<dbReference type="GO" id="GO:0006914">
    <property type="term" value="P:autophagy"/>
    <property type="evidence" value="ECO:0007669"/>
    <property type="project" value="UniProtKB-KW"/>
</dbReference>
<feature type="lipid moiety-binding region" description="Phosphatidylserine amidated glycine; alternate" evidence="1">
    <location>
        <position position="111"/>
    </location>
</feature>
<gene>
    <name evidence="3" type="ORF">PPRIM_AZ9-3.1.T1450023</name>
</gene>
<dbReference type="FunFam" id="3.10.20.90:FF:000466">
    <property type="entry name" value="Autophagy-related protein"/>
    <property type="match status" value="1"/>
</dbReference>
<reference evidence="3" key="1">
    <citation type="submission" date="2021-01" db="EMBL/GenBank/DDBJ databases">
        <authorList>
            <consortium name="Genoscope - CEA"/>
            <person name="William W."/>
        </authorList>
    </citation>
    <scope>NUCLEOTIDE SEQUENCE</scope>
</reference>
<keyword evidence="2" id="KW-0072">Autophagy</keyword>
<protein>
    <recommendedName>
        <fullName evidence="2">Autophagy-related protein</fullName>
    </recommendedName>
</protein>